<comment type="caution">
    <text evidence="2">The sequence shown here is derived from an EMBL/GenBank/DDBJ whole genome shotgun (WGS) entry which is preliminary data.</text>
</comment>
<feature type="domain" description="DUF7159" evidence="1">
    <location>
        <begin position="4"/>
        <end position="98"/>
    </location>
</feature>
<name>A0ABQ4V4Z8_9MYCO</name>
<protein>
    <recommendedName>
        <fullName evidence="1">DUF7159 domain-containing protein</fullName>
    </recommendedName>
</protein>
<dbReference type="InterPro" id="IPR055583">
    <property type="entry name" value="DUF7159"/>
</dbReference>
<proteinExistence type="predicted"/>
<dbReference type="Proteomes" id="UP001060504">
    <property type="component" value="Unassembled WGS sequence"/>
</dbReference>
<gene>
    <name evidence="2" type="ORF">NGTWS1702_06070</name>
</gene>
<dbReference type="Pfam" id="PF23717">
    <property type="entry name" value="DUF7159"/>
    <property type="match status" value="1"/>
</dbReference>
<sequence length="338" mass="34768">MPLLLGLSLTESSAVWALVDTGDGKILAEEVVAIDSSHEIARAAARSVQAFDTQTQHDIEGIRLTWSDDARQHGIRLRTKLRLFGFETVETVSQDAAREGRNKTARHLAPHLVLAYGAARADVNTTESRRLLQDLATRVPNAVAAKVPIRLTEQTPVRVAVAAGAAVVAVAAIGLYAVMAPSPSEVPDNTAAVSTPPQVVSEVGPVADAAPPGVPIPWVDPWPVAAPAVTPAPPPAPKPVAAWLPETTVVQPEPVAVPTATVDVEVDSTAPAAITTSVGTPHLPAPHLPPGPVQLAVGPAQPPAQPAATPARPAAVAPQIVLPSPLPPALSTLFGALP</sequence>
<keyword evidence="3" id="KW-1185">Reference proteome</keyword>
<dbReference type="EMBL" id="BPRH01000667">
    <property type="protein sequence ID" value="GJF10387.1"/>
    <property type="molecule type" value="Genomic_DNA"/>
</dbReference>
<evidence type="ECO:0000259" key="1">
    <source>
        <dbReference type="Pfam" id="PF23717"/>
    </source>
</evidence>
<organism evidence="2 3">
    <name type="scientific">Mycolicibacterium cyprinidarum</name>
    <dbReference type="NCBI Taxonomy" id="2860311"/>
    <lineage>
        <taxon>Bacteria</taxon>
        <taxon>Bacillati</taxon>
        <taxon>Actinomycetota</taxon>
        <taxon>Actinomycetes</taxon>
        <taxon>Mycobacteriales</taxon>
        <taxon>Mycobacteriaceae</taxon>
        <taxon>Mycolicibacterium</taxon>
    </lineage>
</organism>
<evidence type="ECO:0000313" key="3">
    <source>
        <dbReference type="Proteomes" id="UP001060504"/>
    </source>
</evidence>
<accession>A0ABQ4V4Z8</accession>
<reference evidence="2 3" key="1">
    <citation type="submission" date="2021-08" db="EMBL/GenBank/DDBJ databases">
        <title>Draft genome sequence of Mycolicibacterium sp. NGTWS1702 strain.</title>
        <authorList>
            <person name="Matsumoto M."/>
            <person name="Tang B.C.C."/>
            <person name="Machida Y."/>
            <person name="Matoyama H."/>
            <person name="Kishihara T."/>
            <person name="Sato S."/>
            <person name="Kondo I."/>
            <person name="Sano M."/>
            <person name="Kato G."/>
        </authorList>
    </citation>
    <scope>NUCLEOTIDE SEQUENCE [LARGE SCALE GENOMIC DNA]</scope>
    <source>
        <strain evidence="2 3">NGTWSNA01</strain>
    </source>
</reference>
<evidence type="ECO:0000313" key="2">
    <source>
        <dbReference type="EMBL" id="GJF10387.1"/>
    </source>
</evidence>